<name>A0A6C8N1I4_LISMN</name>
<evidence type="ECO:0000313" key="2">
    <source>
        <dbReference type="EMBL" id="KAA9534095.1"/>
    </source>
</evidence>
<gene>
    <name evidence="2" type="primary">bet</name>
    <name evidence="2" type="ORF">DCK33_08110</name>
</gene>
<comment type="caution">
    <text evidence="2">The sequence shown here is derived from an EMBL/GenBank/DDBJ whole genome shotgun (WGS) entry which is preliminary data.</text>
</comment>
<reference evidence="2" key="1">
    <citation type="submission" date="2018-04" db="EMBL/GenBank/DDBJ databases">
        <title>Genome Analysis of a Prevalent Clone of Listeria monocytogenes Sequence Type 87 in China.</title>
        <authorList>
            <person name="Wang Y."/>
        </authorList>
    </citation>
    <scope>NUCLEOTIDE SEQUENCE</scope>
    <source>
        <strain evidence="2">ICDC_LM0449</strain>
    </source>
</reference>
<feature type="region of interest" description="Disordered" evidence="1">
    <location>
        <begin position="223"/>
        <end position="247"/>
    </location>
</feature>
<dbReference type="AlphaFoldDB" id="A0A6C8N1I4"/>
<dbReference type="GO" id="GO:0006310">
    <property type="term" value="P:DNA recombination"/>
    <property type="evidence" value="ECO:0007669"/>
    <property type="project" value="InterPro"/>
</dbReference>
<dbReference type="InterPro" id="IPR018330">
    <property type="entry name" value="RecT_fam"/>
</dbReference>
<dbReference type="EMBL" id="QDCA01000003">
    <property type="protein sequence ID" value="KAA9534095.1"/>
    <property type="molecule type" value="Genomic_DNA"/>
</dbReference>
<dbReference type="InterPro" id="IPR010183">
    <property type="entry name" value="Phage_lambda_Bet"/>
</dbReference>
<sequence>MSDNEVGKTTNQPTEKTTKYQVNGEDVELSVSTVRNFLVKGNGAVTDQEVVMFLNLCKYQKLNPFLNEAFLVKFGSSDAQIITSKEAFMKRAESNANFKGFEAGIIVQRGDEIVEINGAVKLPNDKLIGGWAKVYRDDRQVPITVQVALEEFDKKQSTWKQMPNTMIRKTAIVNALREAFPQDLGSMYTEDDKTNYTQQARPNTQSNVASSIFEEKINQAAKEQPEVIDAAAEDVSPEEVQDEVAGK</sequence>
<protein>
    <submittedName>
        <fullName evidence="2">Phage recombination protein Bet</fullName>
    </submittedName>
</protein>
<evidence type="ECO:0000256" key="1">
    <source>
        <dbReference type="SAM" id="MobiDB-lite"/>
    </source>
</evidence>
<feature type="compositionally biased region" description="Acidic residues" evidence="1">
    <location>
        <begin position="231"/>
        <end position="247"/>
    </location>
</feature>
<dbReference type="Pfam" id="PF03837">
    <property type="entry name" value="RecT"/>
    <property type="match status" value="1"/>
</dbReference>
<organism evidence="2">
    <name type="scientific">Listeria monocytogenes</name>
    <dbReference type="NCBI Taxonomy" id="1639"/>
    <lineage>
        <taxon>Bacteria</taxon>
        <taxon>Bacillati</taxon>
        <taxon>Bacillota</taxon>
        <taxon>Bacilli</taxon>
        <taxon>Bacillales</taxon>
        <taxon>Listeriaceae</taxon>
        <taxon>Listeria</taxon>
    </lineage>
</organism>
<dbReference type="RefSeq" id="WP_150884150.1">
    <property type="nucleotide sequence ID" value="NZ_QDCA01000003.1"/>
</dbReference>
<dbReference type="NCBIfam" id="TIGR01913">
    <property type="entry name" value="bet_lambda"/>
    <property type="match status" value="1"/>
</dbReference>
<proteinExistence type="predicted"/>
<accession>A0A6C8N1I4</accession>
<dbReference type="GO" id="GO:0003677">
    <property type="term" value="F:DNA binding"/>
    <property type="evidence" value="ECO:0007669"/>
    <property type="project" value="InterPro"/>
</dbReference>